<organism evidence="2 3">
    <name type="scientific">Effrenium voratum</name>
    <dbReference type="NCBI Taxonomy" id="2562239"/>
    <lineage>
        <taxon>Eukaryota</taxon>
        <taxon>Sar</taxon>
        <taxon>Alveolata</taxon>
        <taxon>Dinophyceae</taxon>
        <taxon>Suessiales</taxon>
        <taxon>Symbiodiniaceae</taxon>
        <taxon>Effrenium</taxon>
    </lineage>
</organism>
<dbReference type="Pfam" id="PF00107">
    <property type="entry name" value="ADH_zinc_N"/>
    <property type="match status" value="1"/>
</dbReference>
<dbReference type="Proteomes" id="UP001178507">
    <property type="component" value="Unassembled WGS sequence"/>
</dbReference>
<keyword evidence="3" id="KW-1185">Reference proteome</keyword>
<evidence type="ECO:0000313" key="2">
    <source>
        <dbReference type="EMBL" id="CAJ1385071.1"/>
    </source>
</evidence>
<dbReference type="InterPro" id="IPR013149">
    <property type="entry name" value="ADH-like_C"/>
</dbReference>
<evidence type="ECO:0000313" key="3">
    <source>
        <dbReference type="Proteomes" id="UP001178507"/>
    </source>
</evidence>
<protein>
    <recommendedName>
        <fullName evidence="1">Enoyl reductase (ER) domain-containing protein</fullName>
    </recommendedName>
</protein>
<sequence length="330" mass="34462">MSDTFRALQLSKTDDGQAANIVELTENDLMDGDVTVEVTHSTINYKDGLALTGAAPVVRTWPIIPGIDFVGTVTKSEHGSWKEGDKVILNGWGVGETHFGGYSQCARVKGDWLVALPDGISPERAMAIGTAGYTSMLCVRGLERQGIMPDSGDIVVTGAAGGVGSVAIALLAKLGYRVIASTGRASEANYLKGLGAAEIIDRDELSGEGRPLGKERWAGAVDAVGSKTLANVIAQTKYGGAVTACGLAQGPDLPSSVMPFILRGVQLIGIDSVMAPIEKRQDAWNRLATDLDMAKLDAMTETVGLSDVAEIAPKILAGQVRGRVVVDVNA</sequence>
<dbReference type="SMART" id="SM00829">
    <property type="entry name" value="PKS_ER"/>
    <property type="match status" value="1"/>
</dbReference>
<dbReference type="SUPFAM" id="SSF51735">
    <property type="entry name" value="NAD(P)-binding Rossmann-fold domains"/>
    <property type="match status" value="1"/>
</dbReference>
<dbReference type="InterPro" id="IPR036291">
    <property type="entry name" value="NAD(P)-bd_dom_sf"/>
</dbReference>
<proteinExistence type="predicted"/>
<dbReference type="SUPFAM" id="SSF50129">
    <property type="entry name" value="GroES-like"/>
    <property type="match status" value="1"/>
</dbReference>
<dbReference type="InterPro" id="IPR051397">
    <property type="entry name" value="Zn-ADH-like_protein"/>
</dbReference>
<dbReference type="InterPro" id="IPR013154">
    <property type="entry name" value="ADH-like_N"/>
</dbReference>
<dbReference type="InterPro" id="IPR020843">
    <property type="entry name" value="ER"/>
</dbReference>
<dbReference type="InterPro" id="IPR014188">
    <property type="entry name" value="Acrylyl-CoA_reductase_AcuI"/>
</dbReference>
<gene>
    <name evidence="2" type="ORF">EVOR1521_LOCUS11759</name>
</gene>
<dbReference type="PANTHER" id="PTHR43677:SF1">
    <property type="entry name" value="ACRYLYL-COA REDUCTASE ACUI-RELATED"/>
    <property type="match status" value="1"/>
</dbReference>
<evidence type="ECO:0000259" key="1">
    <source>
        <dbReference type="SMART" id="SM00829"/>
    </source>
</evidence>
<dbReference type="InterPro" id="IPR011032">
    <property type="entry name" value="GroES-like_sf"/>
</dbReference>
<dbReference type="NCBIfam" id="TIGR02823">
    <property type="entry name" value="oxido_YhdH"/>
    <property type="match status" value="1"/>
</dbReference>
<name>A0AA36ICB2_9DINO</name>
<comment type="caution">
    <text evidence="2">The sequence shown here is derived from an EMBL/GenBank/DDBJ whole genome shotgun (WGS) entry which is preliminary data.</text>
</comment>
<dbReference type="Gene3D" id="3.90.180.10">
    <property type="entry name" value="Medium-chain alcohol dehydrogenases, catalytic domain"/>
    <property type="match status" value="1"/>
</dbReference>
<dbReference type="GO" id="GO:0043957">
    <property type="term" value="F:acryloyl-CoA reductase (NADPH) activity"/>
    <property type="evidence" value="ECO:0007669"/>
    <property type="project" value="TreeGrafter"/>
</dbReference>
<dbReference type="PANTHER" id="PTHR43677">
    <property type="entry name" value="SHORT-CHAIN DEHYDROGENASE/REDUCTASE"/>
    <property type="match status" value="1"/>
</dbReference>
<dbReference type="EMBL" id="CAUJNA010001191">
    <property type="protein sequence ID" value="CAJ1385071.1"/>
    <property type="molecule type" value="Genomic_DNA"/>
</dbReference>
<accession>A0AA36ICB2</accession>
<dbReference type="Gene3D" id="3.40.50.720">
    <property type="entry name" value="NAD(P)-binding Rossmann-like Domain"/>
    <property type="match status" value="1"/>
</dbReference>
<feature type="domain" description="Enoyl reductase (ER)" evidence="1">
    <location>
        <begin position="16"/>
        <end position="326"/>
    </location>
</feature>
<dbReference type="AlphaFoldDB" id="A0AA36ICB2"/>
<dbReference type="CDD" id="cd08288">
    <property type="entry name" value="MDR_yhdh"/>
    <property type="match status" value="1"/>
</dbReference>
<dbReference type="Pfam" id="PF08240">
    <property type="entry name" value="ADH_N"/>
    <property type="match status" value="1"/>
</dbReference>
<reference evidence="2" key="1">
    <citation type="submission" date="2023-08" db="EMBL/GenBank/DDBJ databases">
        <authorList>
            <person name="Chen Y."/>
            <person name="Shah S."/>
            <person name="Dougan E. K."/>
            <person name="Thang M."/>
            <person name="Chan C."/>
        </authorList>
    </citation>
    <scope>NUCLEOTIDE SEQUENCE</scope>
</reference>